<dbReference type="EMBL" id="ML208465">
    <property type="protein sequence ID" value="TFK64688.1"/>
    <property type="molecule type" value="Genomic_DNA"/>
</dbReference>
<gene>
    <name evidence="1" type="ORF">BDN72DRAFT_774278</name>
</gene>
<evidence type="ECO:0000313" key="2">
    <source>
        <dbReference type="Proteomes" id="UP000308600"/>
    </source>
</evidence>
<feature type="non-terminal residue" evidence="1">
    <location>
        <position position="1"/>
    </location>
</feature>
<name>A0ACD3AFL9_9AGAR</name>
<keyword evidence="2" id="KW-1185">Reference proteome</keyword>
<accession>A0ACD3AFL9</accession>
<sequence>VGHLFGILATVVRLYRRFCLQRMWWDDCAVALSLASSLCYFSIVFMSKEPSDPSLTTGHPLLFWLTIVSFTNEVWSARVSLSISIVRLFPKDTLPHKIMEGVSVFLAIAWLSFIGGKVGLCVGDSSGDGSGSCALNDVVAISNVVAGVTADGFLMFTPIPLVWCSELPRGLRILLVCAFASSILSMSASVAYAVLVFRRNELGSSAISQISLAANVQVCANIS</sequence>
<reference evidence="1 2" key="1">
    <citation type="journal article" date="2019" name="Nat. Ecol. Evol.">
        <title>Megaphylogeny resolves global patterns of mushroom evolution.</title>
        <authorList>
            <person name="Varga T."/>
            <person name="Krizsan K."/>
            <person name="Foldi C."/>
            <person name="Dima B."/>
            <person name="Sanchez-Garcia M."/>
            <person name="Sanchez-Ramirez S."/>
            <person name="Szollosi G.J."/>
            <person name="Szarkandi J.G."/>
            <person name="Papp V."/>
            <person name="Albert L."/>
            <person name="Andreopoulos W."/>
            <person name="Angelini C."/>
            <person name="Antonin V."/>
            <person name="Barry K.W."/>
            <person name="Bougher N.L."/>
            <person name="Buchanan P."/>
            <person name="Buyck B."/>
            <person name="Bense V."/>
            <person name="Catcheside P."/>
            <person name="Chovatia M."/>
            <person name="Cooper J."/>
            <person name="Damon W."/>
            <person name="Desjardin D."/>
            <person name="Finy P."/>
            <person name="Geml J."/>
            <person name="Haridas S."/>
            <person name="Hughes K."/>
            <person name="Justo A."/>
            <person name="Karasinski D."/>
            <person name="Kautmanova I."/>
            <person name="Kiss B."/>
            <person name="Kocsube S."/>
            <person name="Kotiranta H."/>
            <person name="LaButti K.M."/>
            <person name="Lechner B.E."/>
            <person name="Liimatainen K."/>
            <person name="Lipzen A."/>
            <person name="Lukacs Z."/>
            <person name="Mihaltcheva S."/>
            <person name="Morgado L.N."/>
            <person name="Niskanen T."/>
            <person name="Noordeloos M.E."/>
            <person name="Ohm R.A."/>
            <person name="Ortiz-Santana B."/>
            <person name="Ovrebo C."/>
            <person name="Racz N."/>
            <person name="Riley R."/>
            <person name="Savchenko A."/>
            <person name="Shiryaev A."/>
            <person name="Soop K."/>
            <person name="Spirin V."/>
            <person name="Szebenyi C."/>
            <person name="Tomsovsky M."/>
            <person name="Tulloss R.E."/>
            <person name="Uehling J."/>
            <person name="Grigoriev I.V."/>
            <person name="Vagvolgyi C."/>
            <person name="Papp T."/>
            <person name="Martin F.M."/>
            <person name="Miettinen O."/>
            <person name="Hibbett D.S."/>
            <person name="Nagy L.G."/>
        </authorList>
    </citation>
    <scope>NUCLEOTIDE SEQUENCE [LARGE SCALE GENOMIC DNA]</scope>
    <source>
        <strain evidence="1 2">NL-1719</strain>
    </source>
</reference>
<proteinExistence type="predicted"/>
<protein>
    <submittedName>
        <fullName evidence="1">Uncharacterized protein</fullName>
    </submittedName>
</protein>
<dbReference type="Proteomes" id="UP000308600">
    <property type="component" value="Unassembled WGS sequence"/>
</dbReference>
<evidence type="ECO:0000313" key="1">
    <source>
        <dbReference type="EMBL" id="TFK64688.1"/>
    </source>
</evidence>
<organism evidence="1 2">
    <name type="scientific">Pluteus cervinus</name>
    <dbReference type="NCBI Taxonomy" id="181527"/>
    <lineage>
        <taxon>Eukaryota</taxon>
        <taxon>Fungi</taxon>
        <taxon>Dikarya</taxon>
        <taxon>Basidiomycota</taxon>
        <taxon>Agaricomycotina</taxon>
        <taxon>Agaricomycetes</taxon>
        <taxon>Agaricomycetidae</taxon>
        <taxon>Agaricales</taxon>
        <taxon>Pluteineae</taxon>
        <taxon>Pluteaceae</taxon>
        <taxon>Pluteus</taxon>
    </lineage>
</organism>